<name>A0ABW4K343_9HYPH</name>
<dbReference type="Proteomes" id="UP001597308">
    <property type="component" value="Unassembled WGS sequence"/>
</dbReference>
<accession>A0ABW4K343</accession>
<dbReference type="EMBL" id="JBHUER010000003">
    <property type="protein sequence ID" value="MFD1702599.1"/>
    <property type="molecule type" value="Genomic_DNA"/>
</dbReference>
<dbReference type="RefSeq" id="WP_378798041.1">
    <property type="nucleotide sequence ID" value="NZ_JBHUER010000003.1"/>
</dbReference>
<keyword evidence="3" id="KW-1185">Reference proteome</keyword>
<dbReference type="GO" id="GO:0016787">
    <property type="term" value="F:hydrolase activity"/>
    <property type="evidence" value="ECO:0007669"/>
    <property type="project" value="UniProtKB-KW"/>
</dbReference>
<dbReference type="Pfam" id="PF12146">
    <property type="entry name" value="Hydrolase_4"/>
    <property type="match status" value="1"/>
</dbReference>
<dbReference type="InterPro" id="IPR029058">
    <property type="entry name" value="AB_hydrolase_fold"/>
</dbReference>
<evidence type="ECO:0000259" key="1">
    <source>
        <dbReference type="Pfam" id="PF12146"/>
    </source>
</evidence>
<organism evidence="2 3">
    <name type="scientific">Methylopila henanensis</name>
    <dbReference type="NCBI Taxonomy" id="873516"/>
    <lineage>
        <taxon>Bacteria</taxon>
        <taxon>Pseudomonadati</taxon>
        <taxon>Pseudomonadota</taxon>
        <taxon>Alphaproteobacteria</taxon>
        <taxon>Hyphomicrobiales</taxon>
        <taxon>Methylopilaceae</taxon>
        <taxon>Methylopila</taxon>
    </lineage>
</organism>
<dbReference type="SUPFAM" id="SSF53474">
    <property type="entry name" value="alpha/beta-Hydrolases"/>
    <property type="match status" value="1"/>
</dbReference>
<gene>
    <name evidence="2" type="ORF">ACFSCV_06230</name>
</gene>
<evidence type="ECO:0000313" key="3">
    <source>
        <dbReference type="Proteomes" id="UP001597308"/>
    </source>
</evidence>
<dbReference type="Gene3D" id="3.40.50.1820">
    <property type="entry name" value="alpha/beta hydrolase"/>
    <property type="match status" value="1"/>
</dbReference>
<reference evidence="3" key="1">
    <citation type="journal article" date="2019" name="Int. J. Syst. Evol. Microbiol.">
        <title>The Global Catalogue of Microorganisms (GCM) 10K type strain sequencing project: providing services to taxonomists for standard genome sequencing and annotation.</title>
        <authorList>
            <consortium name="The Broad Institute Genomics Platform"/>
            <consortium name="The Broad Institute Genome Sequencing Center for Infectious Disease"/>
            <person name="Wu L."/>
            <person name="Ma J."/>
        </authorList>
    </citation>
    <scope>NUCLEOTIDE SEQUENCE [LARGE SCALE GENOMIC DNA]</scope>
    <source>
        <strain evidence="3">KCTC 23707</strain>
    </source>
</reference>
<feature type="domain" description="Serine aminopeptidase S33" evidence="1">
    <location>
        <begin position="57"/>
        <end position="231"/>
    </location>
</feature>
<evidence type="ECO:0000313" key="2">
    <source>
        <dbReference type="EMBL" id="MFD1702599.1"/>
    </source>
</evidence>
<comment type="caution">
    <text evidence="2">The sequence shown here is derived from an EMBL/GenBank/DDBJ whole genome shotgun (WGS) entry which is preliminary data.</text>
</comment>
<keyword evidence="2" id="KW-0378">Hydrolase</keyword>
<sequence length="260" mass="28361">MNVGRSGRKAGSCRSAACAGTMSRAARAVRRSCSCTDTATAGAASSRFCRPSRTVSRVFALDQRGHGLTGEAERYGIGDLTDDAMAFLEAIADGPIHLVGHSLGSIVVQRVAEQRSKLLRSLSLIAAAPMAAGNATLKALRAELGDRVTDKFIDTFQTADFEGRTREDRRRALVDPCRRMTARTWLETLDGLLGKRRTTAPGYIWLPALSLFGSRDGIFDRVAQVALMLEIRDACLLVSICKSRRRRSFREAGRRLPEQS</sequence>
<protein>
    <submittedName>
        <fullName evidence="2">Alpha/beta fold hydrolase</fullName>
    </submittedName>
</protein>
<proteinExistence type="predicted"/>
<dbReference type="InterPro" id="IPR022742">
    <property type="entry name" value="Hydrolase_4"/>
</dbReference>